<keyword evidence="4" id="KW-0325">Glycoprotein</keyword>
<protein>
    <submittedName>
        <fullName evidence="7">Uncharacterized protein</fullName>
    </submittedName>
</protein>
<dbReference type="GO" id="GO:0046576">
    <property type="term" value="F:rhamnogalacturonan alpha-L-rhamnopyranosyl-(1-&gt;4)-alpha-D-galactopyranosyluronide lyase activity"/>
    <property type="evidence" value="ECO:0007669"/>
    <property type="project" value="UniProtKB-ARBA"/>
</dbReference>
<dbReference type="Pfam" id="PF00295">
    <property type="entry name" value="Glyco_hydro_28"/>
    <property type="match status" value="1"/>
</dbReference>
<keyword evidence="3" id="KW-1015">Disulfide bond</keyword>
<evidence type="ECO:0000256" key="3">
    <source>
        <dbReference type="ARBA" id="ARBA00023157"/>
    </source>
</evidence>
<evidence type="ECO:0000256" key="2">
    <source>
        <dbReference type="ARBA" id="ARBA00022801"/>
    </source>
</evidence>
<dbReference type="Proteomes" id="UP000252797">
    <property type="component" value="Unassembled WGS sequence"/>
</dbReference>
<dbReference type="InterPro" id="IPR000743">
    <property type="entry name" value="Glyco_hydro_28"/>
</dbReference>
<dbReference type="PANTHER" id="PTHR31736">
    <property type="match status" value="1"/>
</dbReference>
<comment type="caution">
    <text evidence="7">The sequence shown here is derived from an EMBL/GenBank/DDBJ whole genome shotgun (WGS) entry which is preliminary data.</text>
</comment>
<dbReference type="GO" id="GO:0000272">
    <property type="term" value="P:polysaccharide catabolic process"/>
    <property type="evidence" value="ECO:0007669"/>
    <property type="project" value="UniProtKB-KW"/>
</dbReference>
<sequence length="408" mass="45747">MDRKENNIFLVSDYGVKANDPKDQTLGIQKCIDACSKAGGGVIVITTGTYLISSIRLYSNITLKLESGAILLGSKNYKEYENFNVPTTIKYLYDDKYVKKWNLPEYYFYAMITAFEEENIKIIGEPGSIINGQDTFDPNGEEKFRGPMGIIMSQIKNLTLEGYIFENSANWSHTLDGCENVTIKNLAIKAGHDGFNFHHSKKIRVSDCHLETGDDCFAGYDVNDLLVEHCFLNTACNGARIGGNKIVFKDCTFQGPGHYPHLSEDTYYTHAIFKYYALDSDPTKENSKGIKLINCVIDNADKLITYDNGKEQLLQNDVPLNDFTLEKVKITGIRHTSLFKGNSENGTLHLKDVIIDSEMDEPFLIIDASITLKLENVDFIKPVTIIQEGMSKIELTGKVTSTNLIAEK</sequence>
<dbReference type="PANTHER" id="PTHR31736:SF19">
    <property type="entry name" value="PECTIN LYASE SUPERFAMILY PROTEIN-RELATED"/>
    <property type="match status" value="1"/>
</dbReference>
<evidence type="ECO:0000256" key="1">
    <source>
        <dbReference type="ARBA" id="ARBA00008834"/>
    </source>
</evidence>
<dbReference type="EMBL" id="LEPB01000004">
    <property type="protein sequence ID" value="RCA10728.1"/>
    <property type="molecule type" value="Genomic_DNA"/>
</dbReference>
<gene>
    <name evidence="7" type="ORF">EA71_01481</name>
</gene>
<accession>A0A367CE40</accession>
<organism evidence="7 8">
    <name type="scientific">Enterococcus durans</name>
    <dbReference type="NCBI Taxonomy" id="53345"/>
    <lineage>
        <taxon>Bacteria</taxon>
        <taxon>Bacillati</taxon>
        <taxon>Bacillota</taxon>
        <taxon>Bacilli</taxon>
        <taxon>Lactobacillales</taxon>
        <taxon>Enterococcaceae</taxon>
        <taxon>Enterococcus</taxon>
    </lineage>
</organism>
<evidence type="ECO:0000313" key="8">
    <source>
        <dbReference type="Proteomes" id="UP000252797"/>
    </source>
</evidence>
<dbReference type="RefSeq" id="WP_113845654.1">
    <property type="nucleotide sequence ID" value="NZ_LEPB01000004.1"/>
</dbReference>
<dbReference type="GO" id="GO:0004650">
    <property type="term" value="F:polygalacturonase activity"/>
    <property type="evidence" value="ECO:0007669"/>
    <property type="project" value="InterPro"/>
</dbReference>
<evidence type="ECO:0000256" key="6">
    <source>
        <dbReference type="RuleBase" id="RU361169"/>
    </source>
</evidence>
<evidence type="ECO:0000256" key="5">
    <source>
        <dbReference type="ARBA" id="ARBA00023295"/>
    </source>
</evidence>
<dbReference type="InterPro" id="IPR011050">
    <property type="entry name" value="Pectin_lyase_fold/virulence"/>
</dbReference>
<keyword evidence="5 6" id="KW-0326">Glycosidase</keyword>
<reference evidence="7 8" key="1">
    <citation type="submission" date="2015-06" db="EMBL/GenBank/DDBJ databases">
        <title>The Genome Sequence of Enterococcus durans 4EA1.</title>
        <authorList>
            <consortium name="The Broad Institute Genomics Platform"/>
            <consortium name="The Broad Institute Genome Sequencing Center for Infectious Disease"/>
            <person name="Earl A.M."/>
            <person name="Van Tyne D."/>
            <person name="Lebreton F."/>
            <person name="Saavedra J.T."/>
            <person name="Gilmore M.S."/>
            <person name="Manson Mcguire A."/>
            <person name="Clock S."/>
            <person name="Crupain M."/>
            <person name="Rangan U."/>
            <person name="Young S."/>
            <person name="Abouelleil A."/>
            <person name="Cao P."/>
            <person name="Chapman S.B."/>
            <person name="Griggs A."/>
            <person name="Priest M."/>
            <person name="Shea T."/>
            <person name="Wortman J."/>
            <person name="Nusbaum C."/>
            <person name="Birren B."/>
        </authorList>
    </citation>
    <scope>NUCLEOTIDE SEQUENCE [LARGE SCALE GENOMIC DNA]</scope>
    <source>
        <strain evidence="7 8">4EA1</strain>
    </source>
</reference>
<comment type="similarity">
    <text evidence="1 6">Belongs to the glycosyl hydrolase 28 family.</text>
</comment>
<proteinExistence type="inferred from homology"/>
<dbReference type="Gene3D" id="2.160.20.10">
    <property type="entry name" value="Single-stranded right-handed beta-helix, Pectin lyase-like"/>
    <property type="match status" value="1"/>
</dbReference>
<dbReference type="SUPFAM" id="SSF51126">
    <property type="entry name" value="Pectin lyase-like"/>
    <property type="match status" value="1"/>
</dbReference>
<name>A0A367CE40_9ENTE</name>
<dbReference type="AlphaFoldDB" id="A0A367CE40"/>
<dbReference type="InterPro" id="IPR012334">
    <property type="entry name" value="Pectin_lyas_fold"/>
</dbReference>
<keyword evidence="2 6" id="KW-0378">Hydrolase</keyword>
<evidence type="ECO:0000313" key="7">
    <source>
        <dbReference type="EMBL" id="RCA10728.1"/>
    </source>
</evidence>
<evidence type="ECO:0000256" key="4">
    <source>
        <dbReference type="ARBA" id="ARBA00023180"/>
    </source>
</evidence>